<comment type="caution">
    <text evidence="2">The sequence shown here is derived from an EMBL/GenBank/DDBJ whole genome shotgun (WGS) entry which is preliminary data.</text>
</comment>
<reference evidence="2 3" key="1">
    <citation type="submission" date="2020-04" db="EMBL/GenBank/DDBJ databases">
        <title>Chryseobacterium sp. RP-3-3 sp. nov., isolated from Jeju soil.</title>
        <authorList>
            <person name="Dahal R.H."/>
        </authorList>
    </citation>
    <scope>NUCLEOTIDE SEQUENCE [LARGE SCALE GENOMIC DNA]</scope>
    <source>
        <strain evidence="2 3">RP-3-3</strain>
    </source>
</reference>
<sequence length="121" mass="14560">MSGRRIGQTYPDRSETSYTYSKAGQLTHVLNNNRNNNNGVPIHHKYSYNRLTNIDLKDIPSAGKYLSIGFWAYFRRKNTKILCWSFTFTRYKLMKSHAFLHVPYYYYLFFHVFHTYKKNPQ</sequence>
<keyword evidence="1" id="KW-0812">Transmembrane</keyword>
<organism evidence="2 3">
    <name type="scientific">Chryseobacterium antibioticum</name>
    <dbReference type="NCBI Taxonomy" id="2728847"/>
    <lineage>
        <taxon>Bacteria</taxon>
        <taxon>Pseudomonadati</taxon>
        <taxon>Bacteroidota</taxon>
        <taxon>Flavobacteriia</taxon>
        <taxon>Flavobacteriales</taxon>
        <taxon>Weeksellaceae</taxon>
        <taxon>Chryseobacterium group</taxon>
        <taxon>Chryseobacterium</taxon>
    </lineage>
</organism>
<feature type="transmembrane region" description="Helical" evidence="1">
    <location>
        <begin position="98"/>
        <end position="116"/>
    </location>
</feature>
<gene>
    <name evidence="2" type="ORF">HHL23_09195</name>
</gene>
<evidence type="ECO:0000313" key="3">
    <source>
        <dbReference type="Proteomes" id="UP000544054"/>
    </source>
</evidence>
<proteinExistence type="predicted"/>
<evidence type="ECO:0008006" key="4">
    <source>
        <dbReference type="Google" id="ProtNLM"/>
    </source>
</evidence>
<dbReference type="Proteomes" id="UP000544054">
    <property type="component" value="Unassembled WGS sequence"/>
</dbReference>
<dbReference type="EMBL" id="JABBGI010000010">
    <property type="protein sequence ID" value="NML69974.1"/>
    <property type="molecule type" value="Genomic_DNA"/>
</dbReference>
<protein>
    <recommendedName>
        <fullName evidence="4">YD repeat-containing protein</fullName>
    </recommendedName>
</protein>
<dbReference type="Gene3D" id="2.180.10.10">
    <property type="entry name" value="RHS repeat-associated core"/>
    <property type="match status" value="1"/>
</dbReference>
<keyword evidence="1" id="KW-1133">Transmembrane helix</keyword>
<keyword evidence="3" id="KW-1185">Reference proteome</keyword>
<dbReference type="AlphaFoldDB" id="A0A7Y0FS09"/>
<name>A0A7Y0FS09_9FLAO</name>
<evidence type="ECO:0000313" key="2">
    <source>
        <dbReference type="EMBL" id="NML69974.1"/>
    </source>
</evidence>
<evidence type="ECO:0000256" key="1">
    <source>
        <dbReference type="SAM" id="Phobius"/>
    </source>
</evidence>
<dbReference type="RefSeq" id="WP_169234515.1">
    <property type="nucleotide sequence ID" value="NZ_JABBGI010000010.1"/>
</dbReference>
<keyword evidence="1" id="KW-0472">Membrane</keyword>
<accession>A0A7Y0FS09</accession>